<feature type="compositionally biased region" description="Basic and acidic residues" evidence="1">
    <location>
        <begin position="68"/>
        <end position="82"/>
    </location>
</feature>
<evidence type="ECO:0000313" key="4">
    <source>
        <dbReference type="Proteomes" id="UP000824025"/>
    </source>
</evidence>
<gene>
    <name evidence="3" type="ORF">H9726_00590</name>
</gene>
<evidence type="ECO:0000256" key="1">
    <source>
        <dbReference type="SAM" id="MobiDB-lite"/>
    </source>
</evidence>
<feature type="transmembrane region" description="Helical" evidence="2">
    <location>
        <begin position="5"/>
        <end position="27"/>
    </location>
</feature>
<dbReference type="EMBL" id="DXCF01000003">
    <property type="protein sequence ID" value="HIZ08959.1"/>
    <property type="molecule type" value="Genomic_DNA"/>
</dbReference>
<evidence type="ECO:0008006" key="5">
    <source>
        <dbReference type="Google" id="ProtNLM"/>
    </source>
</evidence>
<name>A0A9D2D5L5_9FIRM</name>
<keyword evidence="2" id="KW-0472">Membrane</keyword>
<protein>
    <recommendedName>
        <fullName evidence="5">Cardiolipin synthase N-terminal domain-containing protein</fullName>
    </recommendedName>
</protein>
<reference evidence="3" key="1">
    <citation type="journal article" date="2021" name="PeerJ">
        <title>Extensive microbial diversity within the chicken gut microbiome revealed by metagenomics and culture.</title>
        <authorList>
            <person name="Gilroy R."/>
            <person name="Ravi A."/>
            <person name="Getino M."/>
            <person name="Pursley I."/>
            <person name="Horton D.L."/>
            <person name="Alikhan N.F."/>
            <person name="Baker D."/>
            <person name="Gharbi K."/>
            <person name="Hall N."/>
            <person name="Watson M."/>
            <person name="Adriaenssens E.M."/>
            <person name="Foster-Nyarko E."/>
            <person name="Jarju S."/>
            <person name="Secka A."/>
            <person name="Antonio M."/>
            <person name="Oren A."/>
            <person name="Chaudhuri R.R."/>
            <person name="La Ragione R."/>
            <person name="Hildebrand F."/>
            <person name="Pallen M.J."/>
        </authorList>
    </citation>
    <scope>NUCLEOTIDE SEQUENCE</scope>
    <source>
        <strain evidence="3">CHK192-19661</strain>
    </source>
</reference>
<proteinExistence type="predicted"/>
<accession>A0A9D2D5L5</accession>
<keyword evidence="2" id="KW-1133">Transmembrane helix</keyword>
<organism evidence="3 4">
    <name type="scientific">Candidatus Borkfalkia avicola</name>
    <dbReference type="NCBI Taxonomy" id="2838503"/>
    <lineage>
        <taxon>Bacteria</taxon>
        <taxon>Bacillati</taxon>
        <taxon>Bacillota</taxon>
        <taxon>Clostridia</taxon>
        <taxon>Christensenellales</taxon>
        <taxon>Christensenellaceae</taxon>
        <taxon>Candidatus Borkfalkia</taxon>
    </lineage>
</organism>
<sequence length="82" mass="9134">MEPWIIAIIAVLAVHYVLSIATIYLLMKDMGLVKAIIPWNLVILLLPVAGPVAYHIYRPIARKKKKDARASAEDATDGHESR</sequence>
<evidence type="ECO:0000313" key="3">
    <source>
        <dbReference type="EMBL" id="HIZ08959.1"/>
    </source>
</evidence>
<keyword evidence="2" id="KW-0812">Transmembrane</keyword>
<dbReference type="AlphaFoldDB" id="A0A9D2D5L5"/>
<reference evidence="3" key="2">
    <citation type="submission" date="2021-04" db="EMBL/GenBank/DDBJ databases">
        <authorList>
            <person name="Gilroy R."/>
        </authorList>
    </citation>
    <scope>NUCLEOTIDE SEQUENCE</scope>
    <source>
        <strain evidence="3">CHK192-19661</strain>
    </source>
</reference>
<feature type="region of interest" description="Disordered" evidence="1">
    <location>
        <begin position="61"/>
        <end position="82"/>
    </location>
</feature>
<evidence type="ECO:0000256" key="2">
    <source>
        <dbReference type="SAM" id="Phobius"/>
    </source>
</evidence>
<comment type="caution">
    <text evidence="3">The sequence shown here is derived from an EMBL/GenBank/DDBJ whole genome shotgun (WGS) entry which is preliminary data.</text>
</comment>
<feature type="transmembrane region" description="Helical" evidence="2">
    <location>
        <begin position="39"/>
        <end position="57"/>
    </location>
</feature>
<dbReference type="Proteomes" id="UP000824025">
    <property type="component" value="Unassembled WGS sequence"/>
</dbReference>